<dbReference type="Proteomes" id="UP000595703">
    <property type="component" value="Chromosome"/>
</dbReference>
<evidence type="ECO:0000313" key="3">
    <source>
        <dbReference type="Proteomes" id="UP000595703"/>
    </source>
</evidence>
<feature type="compositionally biased region" description="Pro residues" evidence="1">
    <location>
        <begin position="179"/>
        <end position="203"/>
    </location>
</feature>
<dbReference type="AlphaFoldDB" id="A0A7U3VQ04"/>
<reference evidence="2 3" key="1">
    <citation type="journal article" date="2010" name="J. Bacteriol.">
        <title>Biochemical characterization of a novel indole prenyltransferase from Streptomyces sp. SN-593.</title>
        <authorList>
            <person name="Takahashi S."/>
            <person name="Takagi H."/>
            <person name="Toyoda A."/>
            <person name="Uramoto M."/>
            <person name="Nogawa T."/>
            <person name="Ueki M."/>
            <person name="Sakaki Y."/>
            <person name="Osada H."/>
        </authorList>
    </citation>
    <scope>NUCLEOTIDE SEQUENCE [LARGE SCALE GENOMIC DNA]</scope>
    <source>
        <strain evidence="2 3">SN-593</strain>
    </source>
</reference>
<dbReference type="EMBL" id="AP018365">
    <property type="protein sequence ID" value="BBA99327.1"/>
    <property type="molecule type" value="Genomic_DNA"/>
</dbReference>
<reference evidence="2 3" key="3">
    <citation type="journal article" date="2011" name="Nat. Chem. Biol.">
        <title>Reveromycin A biosynthesis uses RevG and RevJ for stereospecific spiroacetal formation.</title>
        <authorList>
            <person name="Takahashi S."/>
            <person name="Toyoda A."/>
            <person name="Sekiyama Y."/>
            <person name="Takagi H."/>
            <person name="Nogawa T."/>
            <person name="Uramoto M."/>
            <person name="Suzuki R."/>
            <person name="Koshino H."/>
            <person name="Kumano T."/>
            <person name="Panthee S."/>
            <person name="Dairi T."/>
            <person name="Ishikawa J."/>
            <person name="Ikeda H."/>
            <person name="Sakaki Y."/>
            <person name="Osada H."/>
        </authorList>
    </citation>
    <scope>NUCLEOTIDE SEQUENCE [LARGE SCALE GENOMIC DNA]</scope>
    <source>
        <strain evidence="2 3">SN-593</strain>
    </source>
</reference>
<dbReference type="KEGG" id="arev:RVR_5894"/>
<proteinExistence type="predicted"/>
<evidence type="ECO:0000256" key="1">
    <source>
        <dbReference type="SAM" id="MobiDB-lite"/>
    </source>
</evidence>
<organism evidence="2 3">
    <name type="scientific">Actinacidiphila reveromycinica</name>
    <dbReference type="NCBI Taxonomy" id="659352"/>
    <lineage>
        <taxon>Bacteria</taxon>
        <taxon>Bacillati</taxon>
        <taxon>Actinomycetota</taxon>
        <taxon>Actinomycetes</taxon>
        <taxon>Kitasatosporales</taxon>
        <taxon>Streptomycetaceae</taxon>
        <taxon>Actinacidiphila</taxon>
    </lineage>
</organism>
<feature type="compositionally biased region" description="Low complexity" evidence="1">
    <location>
        <begin position="154"/>
        <end position="170"/>
    </location>
</feature>
<name>A0A7U3VQ04_9ACTN</name>
<reference evidence="2 3" key="4">
    <citation type="journal article" date="2020" name="Sci. Rep.">
        <title>beta-carboline chemical signals induce reveromycin production through a LuxR family regulator in Streptomyces sp. SN-593.</title>
        <authorList>
            <person name="Panthee S."/>
            <person name="Kito N."/>
            <person name="Hayashi T."/>
            <person name="Shimizu T."/>
            <person name="Ishikawa J."/>
            <person name="Hamamoto H."/>
            <person name="Osada H."/>
            <person name="Takahashi S."/>
        </authorList>
    </citation>
    <scope>NUCLEOTIDE SEQUENCE [LARGE SCALE GENOMIC DNA]</scope>
    <source>
        <strain evidence="2 3">SN-593</strain>
    </source>
</reference>
<feature type="region of interest" description="Disordered" evidence="1">
    <location>
        <begin position="154"/>
        <end position="234"/>
    </location>
</feature>
<accession>A0A7U3VQ04</accession>
<keyword evidence="3" id="KW-1185">Reference proteome</keyword>
<protein>
    <submittedName>
        <fullName evidence="2">Uncharacterized protein</fullName>
    </submittedName>
</protein>
<sequence>MPTPHGNRGGMAFSADEVRVLRRALAEVLGPRATAGPPAVVVAPRSAEHVQDCLRLAEGLDDAVREAGRMRAFHLAELHRYRLALPGAASGYLDRLAAALDGGHLPGPDDLAALRRLRAQSTGTPEHRRRTALLHRCETLAENDVRQRLEAHMPAPRRLLSLPLPAPAAAGEGDRPKPRPAPAPAPAPAPGGKPKPAAPPPAAEPRDPGRRTPTPAEIWPPRRRDRKPDEARSA</sequence>
<evidence type="ECO:0000313" key="2">
    <source>
        <dbReference type="EMBL" id="BBA99327.1"/>
    </source>
</evidence>
<reference evidence="2 3" key="2">
    <citation type="journal article" date="2011" name="J. Antibiot.">
        <title>Furaquinocins I and J: novel polyketide isoprenoid hybrid compounds from Streptomyces reveromyceticus SN-593.</title>
        <authorList>
            <person name="Panthee S."/>
            <person name="Takahashi S."/>
            <person name="Takagi H."/>
            <person name="Nogawa T."/>
            <person name="Oowada E."/>
            <person name="Uramoto M."/>
            <person name="Osada H."/>
        </authorList>
    </citation>
    <scope>NUCLEOTIDE SEQUENCE [LARGE SCALE GENOMIC DNA]</scope>
    <source>
        <strain evidence="2 3">SN-593</strain>
    </source>
</reference>
<feature type="compositionally biased region" description="Basic and acidic residues" evidence="1">
    <location>
        <begin position="220"/>
        <end position="234"/>
    </location>
</feature>
<gene>
    <name evidence="2" type="ORF">RVR_5894</name>
</gene>